<sequence length="84" mass="10008">YIFEIQTLKTIIMKFSQSQFLINKKNIKRRKKKKKETEVRCYHCGGAFKGSEEMKSCLMCGREETHTCNNCLYDQKDRDTKKFA</sequence>
<reference evidence="1" key="1">
    <citation type="submission" date="2018-05" db="EMBL/GenBank/DDBJ databases">
        <authorList>
            <person name="Lanie J.A."/>
            <person name="Ng W.-L."/>
            <person name="Kazmierczak K.M."/>
            <person name="Andrzejewski T.M."/>
            <person name="Davidsen T.M."/>
            <person name="Wayne K.J."/>
            <person name="Tettelin H."/>
            <person name="Glass J.I."/>
            <person name="Rusch D."/>
            <person name="Podicherti R."/>
            <person name="Tsui H.-C.T."/>
            <person name="Winkler M.E."/>
        </authorList>
    </citation>
    <scope>NUCLEOTIDE SEQUENCE</scope>
</reference>
<evidence type="ECO:0000313" key="1">
    <source>
        <dbReference type="EMBL" id="SVE35207.1"/>
    </source>
</evidence>
<dbReference type="AlphaFoldDB" id="A0A383CS67"/>
<dbReference type="EMBL" id="UINC01211346">
    <property type="protein sequence ID" value="SVE35207.1"/>
    <property type="molecule type" value="Genomic_DNA"/>
</dbReference>
<accession>A0A383CS67</accession>
<gene>
    <name evidence="1" type="ORF">METZ01_LOCUS488061</name>
</gene>
<proteinExistence type="predicted"/>
<feature type="non-terminal residue" evidence="1">
    <location>
        <position position="1"/>
    </location>
</feature>
<organism evidence="1">
    <name type="scientific">marine metagenome</name>
    <dbReference type="NCBI Taxonomy" id="408172"/>
    <lineage>
        <taxon>unclassified sequences</taxon>
        <taxon>metagenomes</taxon>
        <taxon>ecological metagenomes</taxon>
    </lineage>
</organism>
<name>A0A383CS67_9ZZZZ</name>
<protein>
    <submittedName>
        <fullName evidence="1">Uncharacterized protein</fullName>
    </submittedName>
</protein>